<gene>
    <name evidence="1" type="ORF">JYP53_01295</name>
</gene>
<dbReference type="InterPro" id="IPR036291">
    <property type="entry name" value="NAD(P)-bd_dom_sf"/>
</dbReference>
<comment type="caution">
    <text evidence="1">The sequence shown here is derived from an EMBL/GenBank/DDBJ whole genome shotgun (WGS) entry which is preliminary data.</text>
</comment>
<protein>
    <submittedName>
        <fullName evidence="1">SDR family NAD(P)-dependent oxidoreductase</fullName>
    </submittedName>
</protein>
<evidence type="ECO:0000313" key="1">
    <source>
        <dbReference type="EMBL" id="MBN7768534.1"/>
    </source>
</evidence>
<accession>A0ABS3B9J9</accession>
<keyword evidence="2" id="KW-1185">Reference proteome</keyword>
<dbReference type="Gene3D" id="3.40.50.720">
    <property type="entry name" value="NAD(P)-binding Rossmann-like Domain"/>
    <property type="match status" value="1"/>
</dbReference>
<dbReference type="PANTHER" id="PTHR43544">
    <property type="entry name" value="SHORT-CHAIN DEHYDROGENASE/REDUCTASE"/>
    <property type="match status" value="1"/>
</dbReference>
<evidence type="ECO:0000313" key="2">
    <source>
        <dbReference type="Proteomes" id="UP000664344"/>
    </source>
</evidence>
<dbReference type="Pfam" id="PF00106">
    <property type="entry name" value="adh_short"/>
    <property type="match status" value="1"/>
</dbReference>
<dbReference type="InterPro" id="IPR002347">
    <property type="entry name" value="SDR_fam"/>
</dbReference>
<proteinExistence type="predicted"/>
<dbReference type="RefSeq" id="WP_206556443.1">
    <property type="nucleotide sequence ID" value="NZ_JAFKDB010000007.1"/>
</dbReference>
<dbReference type="PRINTS" id="PR00081">
    <property type="entry name" value="GDHRDH"/>
</dbReference>
<dbReference type="Proteomes" id="UP000664344">
    <property type="component" value="Unassembled WGS sequence"/>
</dbReference>
<dbReference type="InterPro" id="IPR051468">
    <property type="entry name" value="Fungal_SecMetab_SDRs"/>
</dbReference>
<dbReference type="EMBL" id="JAFKDB010000007">
    <property type="protein sequence ID" value="MBN7768534.1"/>
    <property type="molecule type" value="Genomic_DNA"/>
</dbReference>
<sequence length="244" mass="26865">MTTVVAGVSGVIGEALARDYLSSCPEQNLIGLCREPAKVSEDLRKHPGVTLMAWDAEEAQRLDEAALHSVLNASGPLHTVIYTAGLLHDGRMFPEKRLEDLNAPDMVRAYRVNCVGFGLLMQTLVPWLRGKHFKRVAAISAKVGSISDNRLGGWYAYRASKAALNMLVRNLSIELSRRCAPLACVALHPGTTRSALSQPFQQSLEQLNVHEADETADHLFAVLQHLTVQDNGRFINWDGSDLPW</sequence>
<name>A0ABS3B9J9_9GAMM</name>
<organism evidence="1 2">
    <name type="scientific">Marinobacter daepoensis</name>
    <dbReference type="NCBI Taxonomy" id="262077"/>
    <lineage>
        <taxon>Bacteria</taxon>
        <taxon>Pseudomonadati</taxon>
        <taxon>Pseudomonadota</taxon>
        <taxon>Gammaproteobacteria</taxon>
        <taxon>Pseudomonadales</taxon>
        <taxon>Marinobacteraceae</taxon>
        <taxon>Marinobacter</taxon>
    </lineage>
</organism>
<reference evidence="1 2" key="1">
    <citation type="submission" date="2021-02" db="EMBL/GenBank/DDBJ databases">
        <title>PHA producing bacteria isolated from coastal sediment in Guangdong, Shenzhen.</title>
        <authorList>
            <person name="Zheng W."/>
            <person name="Yu S."/>
            <person name="Huang Y."/>
        </authorList>
    </citation>
    <scope>NUCLEOTIDE SEQUENCE [LARGE SCALE GENOMIC DNA]</scope>
    <source>
        <strain evidence="1 2">TN21-5</strain>
    </source>
</reference>
<dbReference type="SUPFAM" id="SSF51735">
    <property type="entry name" value="NAD(P)-binding Rossmann-fold domains"/>
    <property type="match status" value="1"/>
</dbReference>
<dbReference type="PANTHER" id="PTHR43544:SF12">
    <property type="entry name" value="NAD(P)-BINDING ROSSMANN-FOLD SUPERFAMILY PROTEIN"/>
    <property type="match status" value="1"/>
</dbReference>